<evidence type="ECO:0000256" key="4">
    <source>
        <dbReference type="ARBA" id="ARBA00022692"/>
    </source>
</evidence>
<evidence type="ECO:0000256" key="5">
    <source>
        <dbReference type="ARBA" id="ARBA00022833"/>
    </source>
</evidence>
<dbReference type="PANTHER" id="PTHR11040:SF211">
    <property type="entry name" value="ZINC TRANSPORTER ZIP11"/>
    <property type="match status" value="1"/>
</dbReference>
<dbReference type="RefSeq" id="WP_039255142.1">
    <property type="nucleotide sequence ID" value="NZ_JENJ01000025.1"/>
</dbReference>
<dbReference type="InterPro" id="IPR003689">
    <property type="entry name" value="ZIP"/>
</dbReference>
<evidence type="ECO:0000256" key="7">
    <source>
        <dbReference type="ARBA" id="ARBA00023136"/>
    </source>
</evidence>
<comment type="similarity">
    <text evidence="2">Belongs to the ZIP transporter (TC 2.A.5) family.</text>
</comment>
<feature type="transmembrane region" description="Helical" evidence="8">
    <location>
        <begin position="164"/>
        <end position="185"/>
    </location>
</feature>
<feature type="transmembrane region" description="Helical" evidence="8">
    <location>
        <begin position="67"/>
        <end position="87"/>
    </location>
</feature>
<sequence length="243" mass="25750">MDIKLIFVVTVASIVSLLGTMIGASIGIIIKNPSKKVIGNINGLAAGLMLSVVMMDLIPESIEKVNVFYTVVFCILGICTIMLVDILTGSERKFFGNSSSKVAFMASIGLMIHNFPEGIIMGAGFLAYATLGIKMSIVIAIHDIPEGIAVAAPLMASKVKPFKIMLYAFITAFPTLLGSWLGLYIGNISKIVLAECLGVASGIMLYVVLGQMIPESFKKGEKIDVTVSSLCGVILGIVITNIL</sequence>
<accession>A0A0A0I614</accession>
<dbReference type="Pfam" id="PF02535">
    <property type="entry name" value="Zip"/>
    <property type="match status" value="1"/>
</dbReference>
<reference evidence="9 10" key="1">
    <citation type="submission" date="2014-01" db="EMBL/GenBank/DDBJ databases">
        <title>Plasmidome dynamics in the species complex Clostridium novyi sensu lato converts strains of independent lineages into distinctly different pathogens.</title>
        <authorList>
            <person name="Skarin H."/>
            <person name="Segerman B."/>
        </authorList>
    </citation>
    <scope>NUCLEOTIDE SEQUENCE [LARGE SCALE GENOMIC DNA]</scope>
    <source>
        <strain evidence="9 10">4552</strain>
    </source>
</reference>
<keyword evidence="5" id="KW-0862">Zinc</keyword>
<keyword evidence="7 8" id="KW-0472">Membrane</keyword>
<evidence type="ECO:0000313" key="10">
    <source>
        <dbReference type="Proteomes" id="UP000030012"/>
    </source>
</evidence>
<evidence type="ECO:0000256" key="6">
    <source>
        <dbReference type="ARBA" id="ARBA00022989"/>
    </source>
</evidence>
<keyword evidence="4 8" id="KW-0812">Transmembrane</keyword>
<dbReference type="AlphaFoldDB" id="A0A0A0I614"/>
<dbReference type="GO" id="GO:0005385">
    <property type="term" value="F:zinc ion transmembrane transporter activity"/>
    <property type="evidence" value="ECO:0007669"/>
    <property type="project" value="TreeGrafter"/>
</dbReference>
<dbReference type="OrthoDB" id="9787346at2"/>
<dbReference type="PANTHER" id="PTHR11040">
    <property type="entry name" value="ZINC/IRON TRANSPORTER"/>
    <property type="match status" value="1"/>
</dbReference>
<feature type="transmembrane region" description="Helical" evidence="8">
    <location>
        <begin position="37"/>
        <end position="55"/>
    </location>
</feature>
<evidence type="ECO:0000256" key="2">
    <source>
        <dbReference type="ARBA" id="ARBA00006939"/>
    </source>
</evidence>
<dbReference type="Proteomes" id="UP000030012">
    <property type="component" value="Unassembled WGS sequence"/>
</dbReference>
<keyword evidence="6 8" id="KW-1133">Transmembrane helix</keyword>
<feature type="transmembrane region" description="Helical" evidence="8">
    <location>
        <begin position="191"/>
        <end position="213"/>
    </location>
</feature>
<evidence type="ECO:0000256" key="1">
    <source>
        <dbReference type="ARBA" id="ARBA00004651"/>
    </source>
</evidence>
<protein>
    <submittedName>
        <fullName evidence="9">Zinc transporter</fullName>
    </submittedName>
</protein>
<dbReference type="GO" id="GO:0005886">
    <property type="term" value="C:plasma membrane"/>
    <property type="evidence" value="ECO:0007669"/>
    <property type="project" value="UniProtKB-SubCell"/>
</dbReference>
<evidence type="ECO:0000313" key="9">
    <source>
        <dbReference type="EMBL" id="KGM96267.1"/>
    </source>
</evidence>
<organism evidence="9 10">
    <name type="scientific">Clostridium novyi A str. 4552</name>
    <dbReference type="NCBI Taxonomy" id="1444289"/>
    <lineage>
        <taxon>Bacteria</taxon>
        <taxon>Bacillati</taxon>
        <taxon>Bacillota</taxon>
        <taxon>Clostridia</taxon>
        <taxon>Eubacteriales</taxon>
        <taxon>Clostridiaceae</taxon>
        <taxon>Clostridium</taxon>
    </lineage>
</organism>
<feature type="transmembrane region" description="Helical" evidence="8">
    <location>
        <begin position="225"/>
        <end position="242"/>
    </location>
</feature>
<evidence type="ECO:0000256" key="8">
    <source>
        <dbReference type="SAM" id="Phobius"/>
    </source>
</evidence>
<feature type="transmembrane region" description="Helical" evidence="8">
    <location>
        <begin position="6"/>
        <end position="30"/>
    </location>
</feature>
<proteinExistence type="inferred from homology"/>
<name>A0A0A0I614_CLONO</name>
<comment type="subcellular location">
    <subcellularLocation>
        <location evidence="1">Cell membrane</location>
        <topology evidence="1">Multi-pass membrane protein</topology>
    </subcellularLocation>
</comment>
<gene>
    <name evidence="9" type="ORF">Z968_07085</name>
</gene>
<keyword evidence="3" id="KW-1003">Cell membrane</keyword>
<comment type="caution">
    <text evidence="9">The sequence shown here is derived from an EMBL/GenBank/DDBJ whole genome shotgun (WGS) entry which is preliminary data.</text>
</comment>
<evidence type="ECO:0000256" key="3">
    <source>
        <dbReference type="ARBA" id="ARBA00022475"/>
    </source>
</evidence>
<dbReference type="EMBL" id="JENJ01000025">
    <property type="protein sequence ID" value="KGM96267.1"/>
    <property type="molecule type" value="Genomic_DNA"/>
</dbReference>